<evidence type="ECO:0000313" key="1">
    <source>
        <dbReference type="EMBL" id="SBS18231.1"/>
    </source>
</evidence>
<sequence length="86" mass="9314">FSQPVTHCSGLHVNNGPWLGIWAGQWGQSLRSGCFFTRLSAFLLGFLPAALGRSLAQLVGVPGQPRGHFRGHFLLFLGVTNNNRPA</sequence>
<gene>
    <name evidence="1" type="primary">HOXA2</name>
</gene>
<reference evidence="1" key="2">
    <citation type="submission" date="2016-06" db="EMBL/GenBank/DDBJ databases">
        <title>The genome of a short-lived fish provides insights into sex chromosome evolution and the genetic control of aging.</title>
        <authorList>
            <person name="Reichwald K."/>
            <person name="Felder M."/>
            <person name="Petzold A."/>
            <person name="Koch P."/>
            <person name="Groth M."/>
            <person name="Platzer M."/>
        </authorList>
    </citation>
    <scope>NUCLEOTIDE SEQUENCE</scope>
    <source>
        <tissue evidence="1">Brain</tissue>
    </source>
</reference>
<name>A0A1A8SIR1_9TELE</name>
<organism evidence="1">
    <name type="scientific">Nothobranchius rachovii</name>
    <name type="common">bluefin notho</name>
    <dbReference type="NCBI Taxonomy" id="451742"/>
    <lineage>
        <taxon>Eukaryota</taxon>
        <taxon>Metazoa</taxon>
        <taxon>Chordata</taxon>
        <taxon>Craniata</taxon>
        <taxon>Vertebrata</taxon>
        <taxon>Euteleostomi</taxon>
        <taxon>Actinopterygii</taxon>
        <taxon>Neopterygii</taxon>
        <taxon>Teleostei</taxon>
        <taxon>Neoteleostei</taxon>
        <taxon>Acanthomorphata</taxon>
        <taxon>Ovalentaria</taxon>
        <taxon>Atherinomorphae</taxon>
        <taxon>Cyprinodontiformes</taxon>
        <taxon>Nothobranchiidae</taxon>
        <taxon>Nothobranchius</taxon>
    </lineage>
</organism>
<feature type="non-terminal residue" evidence="1">
    <location>
        <position position="86"/>
    </location>
</feature>
<feature type="non-terminal residue" evidence="1">
    <location>
        <position position="1"/>
    </location>
</feature>
<reference evidence="1" key="1">
    <citation type="submission" date="2016-05" db="EMBL/GenBank/DDBJ databases">
        <authorList>
            <person name="Lavstsen T."/>
            <person name="Jespersen J.S."/>
        </authorList>
    </citation>
    <scope>NUCLEOTIDE SEQUENCE</scope>
    <source>
        <tissue evidence="1">Brain</tissue>
    </source>
</reference>
<dbReference type="GO" id="GO:0003677">
    <property type="term" value="F:DNA binding"/>
    <property type="evidence" value="ECO:0007669"/>
    <property type="project" value="UniProtKB-KW"/>
</dbReference>
<keyword evidence="1" id="KW-0371">Homeobox</keyword>
<protein>
    <submittedName>
        <fullName evidence="1">Homeobox A2</fullName>
    </submittedName>
</protein>
<proteinExistence type="predicted"/>
<dbReference type="EMBL" id="HAEI01015762">
    <property type="protein sequence ID" value="SBS18231.1"/>
    <property type="molecule type" value="Transcribed_RNA"/>
</dbReference>
<keyword evidence="1" id="KW-0238">DNA-binding</keyword>
<dbReference type="AlphaFoldDB" id="A0A1A8SIR1"/>
<accession>A0A1A8SIR1</accession>